<evidence type="ECO:0000256" key="5">
    <source>
        <dbReference type="ARBA" id="ARBA00023136"/>
    </source>
</evidence>
<keyword evidence="4 7" id="KW-1133">Transmembrane helix</keyword>
<dbReference type="PANTHER" id="PTHR23513:SF6">
    <property type="entry name" value="MAJOR FACILITATOR SUPERFAMILY ASSOCIATED DOMAIN-CONTAINING PROTEIN"/>
    <property type="match status" value="1"/>
</dbReference>
<keyword evidence="5 7" id="KW-0472">Membrane</keyword>
<feature type="transmembrane region" description="Helical" evidence="7">
    <location>
        <begin position="332"/>
        <end position="356"/>
    </location>
</feature>
<dbReference type="Gene3D" id="1.20.1250.20">
    <property type="entry name" value="MFS general substrate transporter like domains"/>
    <property type="match status" value="1"/>
</dbReference>
<feature type="transmembrane region" description="Helical" evidence="7">
    <location>
        <begin position="308"/>
        <end position="325"/>
    </location>
</feature>
<evidence type="ECO:0000256" key="2">
    <source>
        <dbReference type="ARBA" id="ARBA00022475"/>
    </source>
</evidence>
<comment type="caution">
    <text evidence="9">The sequence shown here is derived from an EMBL/GenBank/DDBJ whole genome shotgun (WGS) entry which is preliminary data.</text>
</comment>
<feature type="transmembrane region" description="Helical" evidence="7">
    <location>
        <begin position="271"/>
        <end position="296"/>
    </location>
</feature>
<feature type="domain" description="Major facilitator superfamily (MFS) profile" evidence="8">
    <location>
        <begin position="269"/>
        <end position="467"/>
    </location>
</feature>
<accession>A0ABW7A3Y8</accession>
<evidence type="ECO:0000256" key="6">
    <source>
        <dbReference type="SAM" id="MobiDB-lite"/>
    </source>
</evidence>
<protein>
    <submittedName>
        <fullName evidence="9">MFS transporter</fullName>
    </submittedName>
</protein>
<feature type="transmembrane region" description="Helical" evidence="7">
    <location>
        <begin position="155"/>
        <end position="183"/>
    </location>
</feature>
<dbReference type="PROSITE" id="PS50850">
    <property type="entry name" value="MFS"/>
    <property type="match status" value="1"/>
</dbReference>
<evidence type="ECO:0000313" key="10">
    <source>
        <dbReference type="Proteomes" id="UP001603978"/>
    </source>
</evidence>
<dbReference type="RefSeq" id="WP_393161356.1">
    <property type="nucleotide sequence ID" value="NZ_JBICRM010000001.1"/>
</dbReference>
<dbReference type="Pfam" id="PF07690">
    <property type="entry name" value="MFS_1"/>
    <property type="match status" value="1"/>
</dbReference>
<evidence type="ECO:0000256" key="4">
    <source>
        <dbReference type="ARBA" id="ARBA00022989"/>
    </source>
</evidence>
<feature type="region of interest" description="Disordered" evidence="6">
    <location>
        <begin position="193"/>
        <end position="248"/>
    </location>
</feature>
<feature type="transmembrane region" description="Helical" evidence="7">
    <location>
        <begin position="425"/>
        <end position="446"/>
    </location>
</feature>
<dbReference type="PANTHER" id="PTHR23513">
    <property type="entry name" value="INTEGRAL MEMBRANE EFFLUX PROTEIN-RELATED"/>
    <property type="match status" value="1"/>
</dbReference>
<dbReference type="InterPro" id="IPR011701">
    <property type="entry name" value="MFS"/>
</dbReference>
<dbReference type="EMBL" id="JBICRM010000001">
    <property type="protein sequence ID" value="MFG1702025.1"/>
    <property type="molecule type" value="Genomic_DNA"/>
</dbReference>
<feature type="compositionally biased region" description="Low complexity" evidence="6">
    <location>
        <begin position="203"/>
        <end position="218"/>
    </location>
</feature>
<dbReference type="InterPro" id="IPR020846">
    <property type="entry name" value="MFS_dom"/>
</dbReference>
<sequence length="467" mass="48145">MAGLGRSFGFLWSSTALSNLADGVLKVGAPLLAVSMTRSPTLVSLVGAAATAPWLLFALHAGAIADRADRRRIMVLANTARTAILAATALLAALGVLDLWVLLAAVLLASVSEVFADVSAQSILPMTVPQEHLTRANGRVSTAQMIGNDFVGAPVAGLLVAALPAVIFGAPALLYGVAGLLLLGMRGTFALAGSRRGDRPSDPADSPTGGADAGADGPTHADPRMHGYPSEAAGHRTSHDPSGSPADRRRTLWQDIGEALRYLWSHRVLRSLAITAGLLNLANAAYFAVFVLWAVGDGSMIGLEPSEYGLMTTAFAVGAVFGSLLSGRAARLFGEFGTLVGAWLITSLLLLVPMIVPSPWTLYPTAVLWGVTGAAGNVLVISIRQRLIPAELLGRVNSAYRLVGMGGMPLGAALGGVVAEFAGLGAVLAGATGVCLLAVGLVWRALSDRISRPLTSEPTLSDISRSR</sequence>
<evidence type="ECO:0000256" key="1">
    <source>
        <dbReference type="ARBA" id="ARBA00004651"/>
    </source>
</evidence>
<dbReference type="CDD" id="cd06173">
    <property type="entry name" value="MFS_MefA_like"/>
    <property type="match status" value="1"/>
</dbReference>
<organism evidence="9 10">
    <name type="scientific">Nonomuraea marmarensis</name>
    <dbReference type="NCBI Taxonomy" id="3351344"/>
    <lineage>
        <taxon>Bacteria</taxon>
        <taxon>Bacillati</taxon>
        <taxon>Actinomycetota</taxon>
        <taxon>Actinomycetes</taxon>
        <taxon>Streptosporangiales</taxon>
        <taxon>Streptosporangiaceae</taxon>
        <taxon>Nonomuraea</taxon>
    </lineage>
</organism>
<evidence type="ECO:0000313" key="9">
    <source>
        <dbReference type="EMBL" id="MFG1702025.1"/>
    </source>
</evidence>
<dbReference type="SUPFAM" id="SSF103473">
    <property type="entry name" value="MFS general substrate transporter"/>
    <property type="match status" value="1"/>
</dbReference>
<evidence type="ECO:0000256" key="7">
    <source>
        <dbReference type="SAM" id="Phobius"/>
    </source>
</evidence>
<comment type="subcellular location">
    <subcellularLocation>
        <location evidence="1">Cell membrane</location>
        <topology evidence="1">Multi-pass membrane protein</topology>
    </subcellularLocation>
</comment>
<feature type="transmembrane region" description="Helical" evidence="7">
    <location>
        <begin position="402"/>
        <end position="419"/>
    </location>
</feature>
<keyword evidence="3 7" id="KW-0812">Transmembrane</keyword>
<evidence type="ECO:0000256" key="3">
    <source>
        <dbReference type="ARBA" id="ARBA00022692"/>
    </source>
</evidence>
<evidence type="ECO:0000259" key="8">
    <source>
        <dbReference type="PROSITE" id="PS50850"/>
    </source>
</evidence>
<feature type="transmembrane region" description="Helical" evidence="7">
    <location>
        <begin position="362"/>
        <end position="381"/>
    </location>
</feature>
<proteinExistence type="predicted"/>
<keyword evidence="2" id="KW-1003">Cell membrane</keyword>
<dbReference type="InterPro" id="IPR036259">
    <property type="entry name" value="MFS_trans_sf"/>
</dbReference>
<feature type="transmembrane region" description="Helical" evidence="7">
    <location>
        <begin position="84"/>
        <end position="109"/>
    </location>
</feature>
<gene>
    <name evidence="9" type="ORF">ACFLIM_02425</name>
</gene>
<keyword evidence="10" id="KW-1185">Reference proteome</keyword>
<reference evidence="9 10" key="1">
    <citation type="submission" date="2024-10" db="EMBL/GenBank/DDBJ databases">
        <authorList>
            <person name="Topkara A.R."/>
            <person name="Saygin H."/>
        </authorList>
    </citation>
    <scope>NUCLEOTIDE SEQUENCE [LARGE SCALE GENOMIC DNA]</scope>
    <source>
        <strain evidence="9 10">M3C6</strain>
    </source>
</reference>
<feature type="transmembrane region" description="Helical" evidence="7">
    <location>
        <begin position="42"/>
        <end position="63"/>
    </location>
</feature>
<name>A0ABW7A3Y8_9ACTN</name>
<dbReference type="Proteomes" id="UP001603978">
    <property type="component" value="Unassembled WGS sequence"/>
</dbReference>